<evidence type="ECO:0000313" key="7">
    <source>
        <dbReference type="Proteomes" id="UP001212152"/>
    </source>
</evidence>
<dbReference type="InterPro" id="IPR006696">
    <property type="entry name" value="DUF423"/>
</dbReference>
<dbReference type="PANTHER" id="PTHR43461">
    <property type="entry name" value="TRANSMEMBRANE PROTEIN 256"/>
    <property type="match status" value="1"/>
</dbReference>
<dbReference type="Proteomes" id="UP001212152">
    <property type="component" value="Unassembled WGS sequence"/>
</dbReference>
<comment type="subcellular location">
    <subcellularLocation>
        <location evidence="1">Membrane</location>
        <topology evidence="1">Multi-pass membrane protein</topology>
    </subcellularLocation>
</comment>
<feature type="transmembrane region" description="Helical" evidence="5">
    <location>
        <begin position="53"/>
        <end position="69"/>
    </location>
</feature>
<evidence type="ECO:0000256" key="2">
    <source>
        <dbReference type="ARBA" id="ARBA00022692"/>
    </source>
</evidence>
<keyword evidence="2 5" id="KW-0812">Transmembrane</keyword>
<keyword evidence="7" id="KW-1185">Reference proteome</keyword>
<evidence type="ECO:0000256" key="1">
    <source>
        <dbReference type="ARBA" id="ARBA00004141"/>
    </source>
</evidence>
<evidence type="ECO:0000256" key="5">
    <source>
        <dbReference type="SAM" id="Phobius"/>
    </source>
</evidence>
<dbReference type="Pfam" id="PF04241">
    <property type="entry name" value="DUF423"/>
    <property type="match status" value="1"/>
</dbReference>
<dbReference type="AlphaFoldDB" id="A0AAD5XMR5"/>
<name>A0AAD5XMR5_9FUNG</name>
<comment type="caution">
    <text evidence="6">The sequence shown here is derived from an EMBL/GenBank/DDBJ whole genome shotgun (WGS) entry which is preliminary data.</text>
</comment>
<protein>
    <recommendedName>
        <fullName evidence="8">DUF423-domain-containing protein</fullName>
    </recommendedName>
</protein>
<organism evidence="6 7">
    <name type="scientific">Geranomyces variabilis</name>
    <dbReference type="NCBI Taxonomy" id="109894"/>
    <lineage>
        <taxon>Eukaryota</taxon>
        <taxon>Fungi</taxon>
        <taxon>Fungi incertae sedis</taxon>
        <taxon>Chytridiomycota</taxon>
        <taxon>Chytridiomycota incertae sedis</taxon>
        <taxon>Chytridiomycetes</taxon>
        <taxon>Spizellomycetales</taxon>
        <taxon>Powellomycetaceae</taxon>
        <taxon>Geranomyces</taxon>
    </lineage>
</organism>
<evidence type="ECO:0008006" key="8">
    <source>
        <dbReference type="Google" id="ProtNLM"/>
    </source>
</evidence>
<dbReference type="PANTHER" id="PTHR43461:SF1">
    <property type="entry name" value="TRANSMEMBRANE PROTEIN 256"/>
    <property type="match status" value="1"/>
</dbReference>
<keyword evidence="3 5" id="KW-1133">Transmembrane helix</keyword>
<proteinExistence type="predicted"/>
<gene>
    <name evidence="6" type="ORF">HDU87_003204</name>
</gene>
<feature type="transmembrane region" description="Helical" evidence="5">
    <location>
        <begin position="89"/>
        <end position="108"/>
    </location>
</feature>
<accession>A0AAD5XMR5</accession>
<dbReference type="GO" id="GO:0016020">
    <property type="term" value="C:membrane"/>
    <property type="evidence" value="ECO:0007669"/>
    <property type="project" value="UniProtKB-SubCell"/>
</dbReference>
<evidence type="ECO:0000256" key="4">
    <source>
        <dbReference type="ARBA" id="ARBA00023136"/>
    </source>
</evidence>
<evidence type="ECO:0000256" key="3">
    <source>
        <dbReference type="ARBA" id="ARBA00022989"/>
    </source>
</evidence>
<keyword evidence="4 5" id="KW-0472">Membrane</keyword>
<reference evidence="6" key="1">
    <citation type="submission" date="2020-05" db="EMBL/GenBank/DDBJ databases">
        <title>Phylogenomic resolution of chytrid fungi.</title>
        <authorList>
            <person name="Stajich J.E."/>
            <person name="Amses K."/>
            <person name="Simmons R."/>
            <person name="Seto K."/>
            <person name="Myers J."/>
            <person name="Bonds A."/>
            <person name="Quandt C.A."/>
            <person name="Barry K."/>
            <person name="Liu P."/>
            <person name="Grigoriev I."/>
            <person name="Longcore J.E."/>
            <person name="James T.Y."/>
        </authorList>
    </citation>
    <scope>NUCLEOTIDE SEQUENCE</scope>
    <source>
        <strain evidence="6">JEL0379</strain>
    </source>
</reference>
<feature type="transmembrane region" description="Helical" evidence="5">
    <location>
        <begin position="12"/>
        <end position="33"/>
    </location>
</feature>
<feature type="transmembrane region" description="Helical" evidence="5">
    <location>
        <begin position="117"/>
        <end position="138"/>
    </location>
</feature>
<sequence>MPDAHNHASILHTIGCFSGFSAVALGAFGAHALGKRLANGPDSATKLSNWRTAAAYHLIHTLAILYVAGRLDRQPGVGTAGVQRSSLPGYLFGLGNLLFSGSIYLLVLDTRRAYSRILGPTTPLGGLAYLAGWATLYWS</sequence>
<dbReference type="EMBL" id="JADGJQ010000023">
    <property type="protein sequence ID" value="KAJ3178936.1"/>
    <property type="molecule type" value="Genomic_DNA"/>
</dbReference>
<evidence type="ECO:0000313" key="6">
    <source>
        <dbReference type="EMBL" id="KAJ3178936.1"/>
    </source>
</evidence>